<dbReference type="SUPFAM" id="SSF46785">
    <property type="entry name" value="Winged helix' DNA-binding domain"/>
    <property type="match status" value="1"/>
</dbReference>
<reference evidence="2" key="1">
    <citation type="submission" date="2018-06" db="EMBL/GenBank/DDBJ databases">
        <authorList>
            <person name="Zhirakovskaya E."/>
        </authorList>
    </citation>
    <scope>NUCLEOTIDE SEQUENCE</scope>
</reference>
<dbReference type="InterPro" id="IPR000835">
    <property type="entry name" value="HTH_MarR-typ"/>
</dbReference>
<dbReference type="InterPro" id="IPR039422">
    <property type="entry name" value="MarR/SlyA-like"/>
</dbReference>
<protein>
    <submittedName>
        <fullName evidence="2">Transcriptional regulator, MarR family</fullName>
    </submittedName>
</protein>
<dbReference type="PANTHER" id="PTHR33164:SF105">
    <property type="entry name" value="TRANSCRIPTIONAL REPRESSOR PROTEIN-RELATED"/>
    <property type="match status" value="1"/>
</dbReference>
<dbReference type="InterPro" id="IPR036390">
    <property type="entry name" value="WH_DNA-bd_sf"/>
</dbReference>
<dbReference type="GO" id="GO:0006950">
    <property type="term" value="P:response to stress"/>
    <property type="evidence" value="ECO:0007669"/>
    <property type="project" value="TreeGrafter"/>
</dbReference>
<feature type="domain" description="HTH marR-type" evidence="1">
    <location>
        <begin position="16"/>
        <end position="147"/>
    </location>
</feature>
<dbReference type="Pfam" id="PF12802">
    <property type="entry name" value="MarR_2"/>
    <property type="match status" value="1"/>
</dbReference>
<gene>
    <name evidence="2" type="ORF">MNBD_NITROSPINAE05-329</name>
</gene>
<sequence length="153" mass="17597">MTSKKSHLKSEALAVEDCTCFNLRKATRVVTQLFDEVMQPTGLRATQFTLLAAISTTGTIAIRQLSNFLVMDRTTLTRNLKPLEAKRLIKIVPGEDRRTRTLTLTDKGKKTYEKSLLVWRKAQTKVIERLTEKRWRELLRQLDRTVEIIGHTG</sequence>
<dbReference type="PANTHER" id="PTHR33164">
    <property type="entry name" value="TRANSCRIPTIONAL REGULATOR, MARR FAMILY"/>
    <property type="match status" value="1"/>
</dbReference>
<dbReference type="EMBL" id="UOGG01000127">
    <property type="protein sequence ID" value="VAX30741.1"/>
    <property type="molecule type" value="Genomic_DNA"/>
</dbReference>
<dbReference type="AlphaFoldDB" id="A0A3B1CW45"/>
<dbReference type="SMART" id="SM00347">
    <property type="entry name" value="HTH_MARR"/>
    <property type="match status" value="1"/>
</dbReference>
<dbReference type="Gene3D" id="1.10.10.10">
    <property type="entry name" value="Winged helix-like DNA-binding domain superfamily/Winged helix DNA-binding domain"/>
    <property type="match status" value="1"/>
</dbReference>
<proteinExistence type="predicted"/>
<dbReference type="InterPro" id="IPR036388">
    <property type="entry name" value="WH-like_DNA-bd_sf"/>
</dbReference>
<dbReference type="PROSITE" id="PS50995">
    <property type="entry name" value="HTH_MARR_2"/>
    <property type="match status" value="1"/>
</dbReference>
<organism evidence="2">
    <name type="scientific">hydrothermal vent metagenome</name>
    <dbReference type="NCBI Taxonomy" id="652676"/>
    <lineage>
        <taxon>unclassified sequences</taxon>
        <taxon>metagenomes</taxon>
        <taxon>ecological metagenomes</taxon>
    </lineage>
</organism>
<dbReference type="GO" id="GO:0003700">
    <property type="term" value="F:DNA-binding transcription factor activity"/>
    <property type="evidence" value="ECO:0007669"/>
    <property type="project" value="InterPro"/>
</dbReference>
<evidence type="ECO:0000259" key="1">
    <source>
        <dbReference type="PROSITE" id="PS50995"/>
    </source>
</evidence>
<accession>A0A3B1CW45</accession>
<evidence type="ECO:0000313" key="2">
    <source>
        <dbReference type="EMBL" id="VAX30741.1"/>
    </source>
</evidence>
<name>A0A3B1CW45_9ZZZZ</name>